<dbReference type="EMBL" id="SLZR01000008">
    <property type="protein sequence ID" value="TCS40828.1"/>
    <property type="molecule type" value="Genomic_DNA"/>
</dbReference>
<dbReference type="InterPro" id="IPR045886">
    <property type="entry name" value="ThiF/MoeB/HesA"/>
</dbReference>
<dbReference type="NCBIfam" id="NF004281">
    <property type="entry name" value="PRK05690.1"/>
    <property type="match status" value="1"/>
</dbReference>
<dbReference type="OrthoDB" id="9804286at2"/>
<keyword evidence="3" id="KW-0548">Nucleotidyltransferase</keyword>
<dbReference type="RefSeq" id="WP_132701792.1">
    <property type="nucleotide sequence ID" value="NZ_SLZR01000008.1"/>
</dbReference>
<keyword evidence="3" id="KW-0808">Transferase</keyword>
<dbReference type="PANTHER" id="PTHR10953:SF102">
    <property type="entry name" value="ADENYLYLTRANSFERASE AND SULFURTRANSFERASE MOCS3"/>
    <property type="match status" value="1"/>
</dbReference>
<dbReference type="SUPFAM" id="SSF69572">
    <property type="entry name" value="Activating enzymes of the ubiquitin-like proteins"/>
    <property type="match status" value="1"/>
</dbReference>
<dbReference type="InterPro" id="IPR035985">
    <property type="entry name" value="Ubiquitin-activating_enz"/>
</dbReference>
<comment type="caution">
    <text evidence="3">The sequence shown here is derived from an EMBL/GenBank/DDBJ whole genome shotgun (WGS) entry which is preliminary data.</text>
</comment>
<comment type="similarity">
    <text evidence="1">Belongs to the HesA/MoeB/ThiF family.</text>
</comment>
<evidence type="ECO:0000259" key="2">
    <source>
        <dbReference type="Pfam" id="PF00899"/>
    </source>
</evidence>
<dbReference type="GO" id="GO:0008641">
    <property type="term" value="F:ubiquitin-like modifier activating enzyme activity"/>
    <property type="evidence" value="ECO:0007669"/>
    <property type="project" value="InterPro"/>
</dbReference>
<evidence type="ECO:0000256" key="1">
    <source>
        <dbReference type="ARBA" id="ARBA00009919"/>
    </source>
</evidence>
<protein>
    <submittedName>
        <fullName evidence="3">Adenylyltransferase/sulfurtransferase</fullName>
    </submittedName>
</protein>
<reference evidence="3 4" key="1">
    <citation type="submission" date="2019-03" db="EMBL/GenBank/DDBJ databases">
        <title>Genomic Encyclopedia of Archaeal and Bacterial Type Strains, Phase II (KMG-II): from individual species to whole genera.</title>
        <authorList>
            <person name="Goeker M."/>
        </authorList>
    </citation>
    <scope>NUCLEOTIDE SEQUENCE [LARGE SCALE GENOMIC DNA]</scope>
    <source>
        <strain evidence="3 4">DSM 15388</strain>
    </source>
</reference>
<dbReference type="GO" id="GO:0016779">
    <property type="term" value="F:nucleotidyltransferase activity"/>
    <property type="evidence" value="ECO:0007669"/>
    <property type="project" value="UniProtKB-KW"/>
</dbReference>
<dbReference type="InterPro" id="IPR000594">
    <property type="entry name" value="ThiF_NAD_FAD-bd"/>
</dbReference>
<evidence type="ECO:0000313" key="3">
    <source>
        <dbReference type="EMBL" id="TCS40828.1"/>
    </source>
</evidence>
<name>A0A4R3I9A0_9GAMM</name>
<organism evidence="3 4">
    <name type="scientific">Reinekea marinisedimentorum</name>
    <dbReference type="NCBI Taxonomy" id="230495"/>
    <lineage>
        <taxon>Bacteria</taxon>
        <taxon>Pseudomonadati</taxon>
        <taxon>Pseudomonadota</taxon>
        <taxon>Gammaproteobacteria</taxon>
        <taxon>Oceanospirillales</taxon>
        <taxon>Saccharospirillaceae</taxon>
        <taxon>Reinekea</taxon>
    </lineage>
</organism>
<gene>
    <name evidence="3" type="ORF">BCF53_108197</name>
</gene>
<proteinExistence type="inferred from homology"/>
<dbReference type="CDD" id="cd00757">
    <property type="entry name" value="ThiF_MoeB_HesA_family"/>
    <property type="match status" value="1"/>
</dbReference>
<dbReference type="AlphaFoldDB" id="A0A4R3I9A0"/>
<dbReference type="Gene3D" id="3.40.50.720">
    <property type="entry name" value="NAD(P)-binding Rossmann-like Domain"/>
    <property type="match status" value="1"/>
</dbReference>
<feature type="domain" description="THIF-type NAD/FAD binding fold" evidence="2">
    <location>
        <begin position="12"/>
        <end position="246"/>
    </location>
</feature>
<sequence>MTSLTDSQLLRYARNILLSNVDIAGQEVLLGSHVVVIGAGGLGSPVLQYCAAAGIGQLTIIDDDCVDETNLQRQVIFNEQQVAQPKAEAAAAQLRQLNSAITLNAKTERLEAGNVDGLLQGADLVIAGTDNLASRMLANGYCRAHSIPLVTGAAIGTSGQITCFDFRQQNSACLACVYPDESENLSCAQSGVLGPVVGTVGSLMATEAIKLLLNIGKPLTGRLLVWDAMSMDWQNFNYAKSPGCKVCGEN</sequence>
<evidence type="ECO:0000313" key="4">
    <source>
        <dbReference type="Proteomes" id="UP000295793"/>
    </source>
</evidence>
<dbReference type="Pfam" id="PF00899">
    <property type="entry name" value="ThiF"/>
    <property type="match status" value="1"/>
</dbReference>
<dbReference type="GO" id="GO:0005737">
    <property type="term" value="C:cytoplasm"/>
    <property type="evidence" value="ECO:0007669"/>
    <property type="project" value="TreeGrafter"/>
</dbReference>
<accession>A0A4R3I9A0</accession>
<dbReference type="Proteomes" id="UP000295793">
    <property type="component" value="Unassembled WGS sequence"/>
</dbReference>
<keyword evidence="4" id="KW-1185">Reference proteome</keyword>
<dbReference type="PANTHER" id="PTHR10953">
    <property type="entry name" value="UBIQUITIN-ACTIVATING ENZYME E1"/>
    <property type="match status" value="1"/>
</dbReference>
<dbReference type="GO" id="GO:0004792">
    <property type="term" value="F:thiosulfate-cyanide sulfurtransferase activity"/>
    <property type="evidence" value="ECO:0007669"/>
    <property type="project" value="TreeGrafter"/>
</dbReference>
<dbReference type="FunFam" id="3.40.50.720:FF:000080">
    <property type="entry name" value="Thiazole biosynthesis adenylyltransferase ThiF"/>
    <property type="match status" value="1"/>
</dbReference>